<accession>A0A4R6U0X1</accession>
<organism evidence="1 2">
    <name type="scientific">Thiopseudomonas denitrificans</name>
    <dbReference type="NCBI Taxonomy" id="1501432"/>
    <lineage>
        <taxon>Bacteria</taxon>
        <taxon>Pseudomonadati</taxon>
        <taxon>Pseudomonadota</taxon>
        <taxon>Gammaproteobacteria</taxon>
        <taxon>Pseudomonadales</taxon>
        <taxon>Pseudomonadaceae</taxon>
        <taxon>Thiopseudomonas</taxon>
    </lineage>
</organism>
<protein>
    <submittedName>
        <fullName evidence="1">Uncharacterized protein</fullName>
    </submittedName>
</protein>
<reference evidence="1 2" key="1">
    <citation type="submission" date="2019-03" db="EMBL/GenBank/DDBJ databases">
        <title>Genomic Encyclopedia of Type Strains, Phase IV (KMG-IV): sequencing the most valuable type-strain genomes for metagenomic binning, comparative biology and taxonomic classification.</title>
        <authorList>
            <person name="Goeker M."/>
        </authorList>
    </citation>
    <scope>NUCLEOTIDE SEQUENCE [LARGE SCALE GENOMIC DNA]</scope>
    <source>
        <strain evidence="1 2">DSM 28679</strain>
    </source>
</reference>
<dbReference type="AlphaFoldDB" id="A0A4R6U0X1"/>
<sequence>MKLFGSKEQLASSSPLSDFLRNTKSKDKKKVYSKVIAAASRRQCAVLEAANSKF</sequence>
<evidence type="ECO:0000313" key="1">
    <source>
        <dbReference type="EMBL" id="TDQ39940.1"/>
    </source>
</evidence>
<evidence type="ECO:0000313" key="2">
    <source>
        <dbReference type="Proteomes" id="UP000294575"/>
    </source>
</evidence>
<name>A0A4R6U0X1_9GAMM</name>
<dbReference type="RefSeq" id="WP_166627807.1">
    <property type="nucleotide sequence ID" value="NZ_LNJZ01000007.1"/>
</dbReference>
<keyword evidence="2" id="KW-1185">Reference proteome</keyword>
<proteinExistence type="predicted"/>
<comment type="caution">
    <text evidence="1">The sequence shown here is derived from an EMBL/GenBank/DDBJ whole genome shotgun (WGS) entry which is preliminary data.</text>
</comment>
<dbReference type="Proteomes" id="UP000294575">
    <property type="component" value="Unassembled WGS sequence"/>
</dbReference>
<dbReference type="EMBL" id="SNYK01000001">
    <property type="protein sequence ID" value="TDQ39940.1"/>
    <property type="molecule type" value="Genomic_DNA"/>
</dbReference>
<gene>
    <name evidence="1" type="ORF">DFQ45_10172</name>
</gene>